<accession>A0A194ALJ6</accession>
<reference evidence="2" key="1">
    <citation type="submission" date="2016-06" db="EMBL/GenBank/DDBJ databases">
        <title>Draft genome sequence of Desulfoplanes formicivorans strain Pf12B.</title>
        <authorList>
            <person name="Watanabe M."/>
            <person name="Kojima H."/>
            <person name="Fukui M."/>
        </authorList>
    </citation>
    <scope>NUCLEOTIDE SEQUENCE [LARGE SCALE GENOMIC DNA]</scope>
    <source>
        <strain evidence="2">Pf12B</strain>
    </source>
</reference>
<protein>
    <submittedName>
        <fullName evidence="1">Uncharacterized protein</fullName>
    </submittedName>
</protein>
<evidence type="ECO:0000313" key="1">
    <source>
        <dbReference type="EMBL" id="GAU09534.1"/>
    </source>
</evidence>
<evidence type="ECO:0000313" key="2">
    <source>
        <dbReference type="Proteomes" id="UP000095200"/>
    </source>
</evidence>
<dbReference type="STRING" id="1592317.DPF_2261"/>
<sequence>MVTKPHRVQGPSRVAGPRRVSLREWMVVVAKGYRFAISATGALGDPEPFAMDMERRNPWVARSLERDKRLSF</sequence>
<dbReference type="Proteomes" id="UP000095200">
    <property type="component" value="Unassembled WGS sequence"/>
</dbReference>
<dbReference type="AlphaFoldDB" id="A0A194ALJ6"/>
<name>A0A194ALJ6_9BACT</name>
<organism evidence="1 2">
    <name type="scientific">Desulfoplanes formicivorans</name>
    <dbReference type="NCBI Taxonomy" id="1592317"/>
    <lineage>
        <taxon>Bacteria</taxon>
        <taxon>Pseudomonadati</taxon>
        <taxon>Thermodesulfobacteriota</taxon>
        <taxon>Desulfovibrionia</taxon>
        <taxon>Desulfovibrionales</taxon>
        <taxon>Desulfoplanaceae</taxon>
        <taxon>Desulfoplanes</taxon>
    </lineage>
</organism>
<comment type="caution">
    <text evidence="1">The sequence shown here is derived from an EMBL/GenBank/DDBJ whole genome shotgun (WGS) entry which is preliminary data.</text>
</comment>
<proteinExistence type="predicted"/>
<keyword evidence="2" id="KW-1185">Reference proteome</keyword>
<gene>
    <name evidence="1" type="ORF">DPF_2261</name>
</gene>
<dbReference type="EMBL" id="BDFE01000017">
    <property type="protein sequence ID" value="GAU09534.1"/>
    <property type="molecule type" value="Genomic_DNA"/>
</dbReference>